<dbReference type="SUPFAM" id="SSF50405">
    <property type="entry name" value="Actin-crosslinking proteins"/>
    <property type="match status" value="1"/>
</dbReference>
<gene>
    <name evidence="2" type="ORF">SELO1098_LOCUS31763</name>
</gene>
<feature type="compositionally biased region" description="Basic and acidic residues" evidence="1">
    <location>
        <begin position="11"/>
        <end position="25"/>
    </location>
</feature>
<accession>A0A7S3HRU7</accession>
<dbReference type="Gene3D" id="2.80.10.50">
    <property type="match status" value="1"/>
</dbReference>
<evidence type="ECO:0000256" key="1">
    <source>
        <dbReference type="SAM" id="MobiDB-lite"/>
    </source>
</evidence>
<dbReference type="AlphaFoldDB" id="A0A7S3HRU7"/>
<dbReference type="CDD" id="cd00257">
    <property type="entry name" value="beta-trefoil_FSCN-like"/>
    <property type="match status" value="1"/>
</dbReference>
<protein>
    <submittedName>
        <fullName evidence="2">Uncharacterized protein</fullName>
    </submittedName>
</protein>
<organism evidence="2">
    <name type="scientific">Spumella elongata</name>
    <dbReference type="NCBI Taxonomy" id="89044"/>
    <lineage>
        <taxon>Eukaryota</taxon>
        <taxon>Sar</taxon>
        <taxon>Stramenopiles</taxon>
        <taxon>Ochrophyta</taxon>
        <taxon>Chrysophyceae</taxon>
        <taxon>Chromulinales</taxon>
        <taxon>Chromulinaceae</taxon>
        <taxon>Spumella</taxon>
    </lineage>
</organism>
<sequence length="340" mass="37934">MPRKGPKKVTKRDDRDLERCAERRKAQSATARAKTAEQVLNVYKTQSNPNIPTSKGERRALREALSAEGVSMERWNSGKFDECFFHIAKDRYVNNKFPDVYSAGDEESSPQWESDSWLQMYLHVPEDYREKVSKVVEPFCPSPPCDENRVPFKNKTTTFKISRSQAKAMAEGTIIVHPTANTNKGDPVSDDLANKPALNLPADAKVTVPEGTVTITNLHNEALCADATGKVSWRSSNDTSAIVDSVWSVEPTVPGKCNLRSAHGRFLCHCIWSGLVADRSSASWWEEWDLSEALGNKPNPSETSFTLKSWRNVYVGKSGDKVVLTDKIDINCELKVVKAV</sequence>
<dbReference type="EMBL" id="HBIC01061893">
    <property type="protein sequence ID" value="CAE0302905.1"/>
    <property type="molecule type" value="Transcribed_RNA"/>
</dbReference>
<evidence type="ECO:0000313" key="2">
    <source>
        <dbReference type="EMBL" id="CAE0302905.1"/>
    </source>
</evidence>
<feature type="region of interest" description="Disordered" evidence="1">
    <location>
        <begin position="1"/>
        <end position="34"/>
    </location>
</feature>
<dbReference type="InterPro" id="IPR008999">
    <property type="entry name" value="Actin-crosslinking"/>
</dbReference>
<name>A0A7S3HRU7_9STRA</name>
<feature type="compositionally biased region" description="Basic residues" evidence="1">
    <location>
        <begin position="1"/>
        <end position="10"/>
    </location>
</feature>
<reference evidence="2" key="1">
    <citation type="submission" date="2021-01" db="EMBL/GenBank/DDBJ databases">
        <authorList>
            <person name="Corre E."/>
            <person name="Pelletier E."/>
            <person name="Niang G."/>
            <person name="Scheremetjew M."/>
            <person name="Finn R."/>
            <person name="Kale V."/>
            <person name="Holt S."/>
            <person name="Cochrane G."/>
            <person name="Meng A."/>
            <person name="Brown T."/>
            <person name="Cohen L."/>
        </authorList>
    </citation>
    <scope>NUCLEOTIDE SEQUENCE</scope>
    <source>
        <strain evidence="2">CCAP 955/1</strain>
    </source>
</reference>
<proteinExistence type="predicted"/>